<dbReference type="InterPro" id="IPR007210">
    <property type="entry name" value="ABC_Gly_betaine_transp_sub-bd"/>
</dbReference>
<dbReference type="Gene3D" id="3.40.190.10">
    <property type="entry name" value="Periplasmic binding protein-like II"/>
    <property type="match status" value="1"/>
</dbReference>
<accession>A0A926ZKN7</accession>
<protein>
    <submittedName>
        <fullName evidence="3">Glycine betaine/L-proline ABC transporter substrate-binding protein ProX</fullName>
    </submittedName>
</protein>
<dbReference type="GO" id="GO:0022857">
    <property type="term" value="F:transmembrane transporter activity"/>
    <property type="evidence" value="ECO:0007669"/>
    <property type="project" value="InterPro"/>
</dbReference>
<sequence length="355" mass="39279">MKGQTKTLTLATVTALVVGLIACQPTPNATTVSGSTESQKAMPGKGVRVRPGFDIPPFRLIAEVVDIGLEKLGYEVPELKQISSAALVYAALASDDIDFTPTHSEKSYAKFYQNSGGDAKLEQLGKISDNFLQGYQIDKKTADQYKITNLGQLKDPKIAKLFDSDGDGKADLSGAQAGWGADEIINHHLDVYGLRATVEHNQGDIASLIVDVIARYRQGKPVLLYNFIPSWQSQQDLKPNKDVIWLEVPFTSMPKSLGVYTEKDTSVDGKNIGFPKEGLRVVATKKFLAANPAAKRWFELVQIPLEDINAEMWLFHEGKRSPEQIRQRAEEWVKKNQKLFDSWLEEARKAGKNSG</sequence>
<dbReference type="AlphaFoldDB" id="A0A926ZKN7"/>
<feature type="signal peptide" evidence="1">
    <location>
        <begin position="1"/>
        <end position="29"/>
    </location>
</feature>
<evidence type="ECO:0000313" key="3">
    <source>
        <dbReference type="EMBL" id="MBD2185572.1"/>
    </source>
</evidence>
<comment type="caution">
    <text evidence="3">The sequence shown here is derived from an EMBL/GenBank/DDBJ whole genome shotgun (WGS) entry which is preliminary data.</text>
</comment>
<keyword evidence="1" id="KW-0732">Signal</keyword>
<reference evidence="3" key="2">
    <citation type="submission" date="2020-08" db="EMBL/GenBank/DDBJ databases">
        <authorList>
            <person name="Chen M."/>
            <person name="Teng W."/>
            <person name="Zhao L."/>
            <person name="Hu C."/>
            <person name="Zhou Y."/>
            <person name="Han B."/>
            <person name="Song L."/>
            <person name="Shu W."/>
        </authorList>
    </citation>
    <scope>NUCLEOTIDE SEQUENCE</scope>
    <source>
        <strain evidence="3">FACHB-1375</strain>
    </source>
</reference>
<feature type="chain" id="PRO_5037530238" evidence="1">
    <location>
        <begin position="30"/>
        <end position="355"/>
    </location>
</feature>
<dbReference type="EMBL" id="JACJPW010000129">
    <property type="protein sequence ID" value="MBD2185572.1"/>
    <property type="molecule type" value="Genomic_DNA"/>
</dbReference>
<dbReference type="SUPFAM" id="SSF53850">
    <property type="entry name" value="Periplasmic binding protein-like II"/>
    <property type="match status" value="1"/>
</dbReference>
<evidence type="ECO:0000256" key="1">
    <source>
        <dbReference type="SAM" id="SignalP"/>
    </source>
</evidence>
<organism evidence="3 4">
    <name type="scientific">Aerosakkonema funiforme FACHB-1375</name>
    <dbReference type="NCBI Taxonomy" id="2949571"/>
    <lineage>
        <taxon>Bacteria</taxon>
        <taxon>Bacillati</taxon>
        <taxon>Cyanobacteriota</taxon>
        <taxon>Cyanophyceae</taxon>
        <taxon>Oscillatoriophycideae</taxon>
        <taxon>Aerosakkonematales</taxon>
        <taxon>Aerosakkonemataceae</taxon>
        <taxon>Aerosakkonema</taxon>
    </lineage>
</organism>
<feature type="domain" description="ABC-type glycine betaine transport system substrate-binding" evidence="2">
    <location>
        <begin position="60"/>
        <end position="335"/>
    </location>
</feature>
<dbReference type="Pfam" id="PF04069">
    <property type="entry name" value="OpuAC"/>
    <property type="match status" value="1"/>
</dbReference>
<dbReference type="NCBIfam" id="NF008334">
    <property type="entry name" value="PRK11119.1"/>
    <property type="match status" value="1"/>
</dbReference>
<gene>
    <name evidence="3" type="primary">proX</name>
    <name evidence="3" type="ORF">H6G03_31655</name>
</gene>
<reference evidence="3" key="1">
    <citation type="journal article" date="2015" name="ISME J.">
        <title>Draft Genome Sequence of Streptomyces incarnatus NRRL8089, which Produces the Nucleoside Antibiotic Sinefungin.</title>
        <authorList>
            <person name="Oshima K."/>
            <person name="Hattori M."/>
            <person name="Shimizu H."/>
            <person name="Fukuda K."/>
            <person name="Nemoto M."/>
            <person name="Inagaki K."/>
            <person name="Tamura T."/>
        </authorList>
    </citation>
    <scope>NUCLEOTIDE SEQUENCE</scope>
    <source>
        <strain evidence="3">FACHB-1375</strain>
    </source>
</reference>
<dbReference type="GO" id="GO:0043190">
    <property type="term" value="C:ATP-binding cassette (ABC) transporter complex"/>
    <property type="evidence" value="ECO:0007669"/>
    <property type="project" value="InterPro"/>
</dbReference>
<evidence type="ECO:0000259" key="2">
    <source>
        <dbReference type="Pfam" id="PF04069"/>
    </source>
</evidence>
<dbReference type="RefSeq" id="WP_190474016.1">
    <property type="nucleotide sequence ID" value="NZ_JACJPW010000129.1"/>
</dbReference>
<name>A0A926ZKN7_9CYAN</name>
<evidence type="ECO:0000313" key="4">
    <source>
        <dbReference type="Proteomes" id="UP000641646"/>
    </source>
</evidence>
<keyword evidence="4" id="KW-1185">Reference proteome</keyword>
<dbReference type="PROSITE" id="PS51257">
    <property type="entry name" value="PROKAR_LIPOPROTEIN"/>
    <property type="match status" value="1"/>
</dbReference>
<dbReference type="Proteomes" id="UP000641646">
    <property type="component" value="Unassembled WGS sequence"/>
</dbReference>
<dbReference type="Gene3D" id="3.40.190.100">
    <property type="entry name" value="Glycine betaine-binding periplasmic protein, domain 2"/>
    <property type="match status" value="1"/>
</dbReference>
<proteinExistence type="predicted"/>